<evidence type="ECO:0000256" key="6">
    <source>
        <dbReference type="ARBA" id="ARBA00022989"/>
    </source>
</evidence>
<keyword evidence="3" id="KW-0813">Transport</keyword>
<gene>
    <name evidence="9" type="ORF">N781_01650</name>
</gene>
<feature type="transmembrane region" description="Helical" evidence="8">
    <location>
        <begin position="133"/>
        <end position="154"/>
    </location>
</feature>
<dbReference type="RefSeq" id="WP_026798973.1">
    <property type="nucleotide sequence ID" value="NZ_AULI01000001.1"/>
</dbReference>
<feature type="transmembrane region" description="Helical" evidence="8">
    <location>
        <begin position="433"/>
        <end position="453"/>
    </location>
</feature>
<evidence type="ECO:0000313" key="9">
    <source>
        <dbReference type="EMBL" id="KGX93914.1"/>
    </source>
</evidence>
<name>A0A0A5GPK4_9BACI</name>
<evidence type="ECO:0000256" key="4">
    <source>
        <dbReference type="ARBA" id="ARBA00022475"/>
    </source>
</evidence>
<reference evidence="9 10" key="1">
    <citation type="submission" date="2013-08" db="EMBL/GenBank/DDBJ databases">
        <authorList>
            <person name="Huang J."/>
            <person name="Wang G."/>
        </authorList>
    </citation>
    <scope>NUCLEOTIDE SEQUENCE [LARGE SCALE GENOMIC DNA]</scope>
    <source>
        <strain evidence="9 10">JSM 076056</strain>
    </source>
</reference>
<dbReference type="PROSITE" id="PS01303">
    <property type="entry name" value="BCCT"/>
    <property type="match status" value="1"/>
</dbReference>
<keyword evidence="5 8" id="KW-0812">Transmembrane</keyword>
<keyword evidence="7 8" id="KW-0472">Membrane</keyword>
<evidence type="ECO:0000256" key="1">
    <source>
        <dbReference type="ARBA" id="ARBA00004651"/>
    </source>
</evidence>
<comment type="subcellular location">
    <subcellularLocation>
        <location evidence="1">Cell membrane</location>
        <topology evidence="1">Multi-pass membrane protein</topology>
    </subcellularLocation>
</comment>
<keyword evidence="10" id="KW-1185">Reference proteome</keyword>
<dbReference type="NCBIfam" id="TIGR00842">
    <property type="entry name" value="bcct"/>
    <property type="match status" value="1"/>
</dbReference>
<dbReference type="GO" id="GO:0005886">
    <property type="term" value="C:plasma membrane"/>
    <property type="evidence" value="ECO:0007669"/>
    <property type="project" value="UniProtKB-SubCell"/>
</dbReference>
<dbReference type="InterPro" id="IPR000060">
    <property type="entry name" value="BCCT_transptr"/>
</dbReference>
<comment type="similarity">
    <text evidence="2">Belongs to the BCCT transporter (TC 2.A.15) family.</text>
</comment>
<dbReference type="AlphaFoldDB" id="A0A0A5GPK4"/>
<feature type="transmembrane region" description="Helical" evidence="8">
    <location>
        <begin position="459"/>
        <end position="482"/>
    </location>
</feature>
<dbReference type="OrthoDB" id="9775735at2"/>
<feature type="transmembrane region" description="Helical" evidence="8">
    <location>
        <begin position="46"/>
        <end position="64"/>
    </location>
</feature>
<feature type="transmembrane region" description="Helical" evidence="8">
    <location>
        <begin position="396"/>
        <end position="421"/>
    </location>
</feature>
<accession>A0A0A5GPK4</accession>
<dbReference type="PANTHER" id="PTHR30047">
    <property type="entry name" value="HIGH-AFFINITY CHOLINE TRANSPORT PROTEIN-RELATED"/>
    <property type="match status" value="1"/>
</dbReference>
<comment type="caution">
    <text evidence="9">The sequence shown here is derived from an EMBL/GenBank/DDBJ whole genome shotgun (WGS) entry which is preliminary data.</text>
</comment>
<evidence type="ECO:0000256" key="7">
    <source>
        <dbReference type="ARBA" id="ARBA00023136"/>
    </source>
</evidence>
<feature type="transmembrane region" description="Helical" evidence="8">
    <location>
        <begin position="223"/>
        <end position="243"/>
    </location>
</feature>
<sequence>MKNFTKMFWVSLAMGVLFVAWGVVAPGQMASVMASLKTNILDQFGWFYQLSVALIFIVSIAIAFSKFGKIKLGSEGDKPEYSTPTWFAMLFSAGMGIGLMFYGASEPMSHYSNPPVGDGGTIEAAKTGLQHTYLHWGFSAWGIYAIVALALAYYQFKKGMPGLMSTTLYPLIGDRVRGPIGKVVDIIAIFATLFGVAISLGIGASQINGGLNYLFGVPNTFNVQLIIMAVTMVLFITSAATGLSKGIKILSNTNLILAVVLLISFLFLGPTQFILELFSTTLGAYLQDFASMSFRFAPFTEENNQWVKDWTIFYWAWWISWTPFVSTFIARVSRGRTVREFIMAVIVAPTLVCVFWFAVFGGGALHLDFVQGADVSSQSLETTLFYVFDQLPLSGLLSTIAVLLIATFFITSADSATFVLGMQTSNGSLNPPFFVKLSWGIIMTAIAAILMGTGGYEGLQAATIISGLPLTVILLLMMVGLIKSFKADVAKKEKRNKKAA</sequence>
<organism evidence="9 10">
    <name type="scientific">Pontibacillus halophilus JSM 076056 = DSM 19796</name>
    <dbReference type="NCBI Taxonomy" id="1385510"/>
    <lineage>
        <taxon>Bacteria</taxon>
        <taxon>Bacillati</taxon>
        <taxon>Bacillota</taxon>
        <taxon>Bacilli</taxon>
        <taxon>Bacillales</taxon>
        <taxon>Bacillaceae</taxon>
        <taxon>Pontibacillus</taxon>
    </lineage>
</organism>
<dbReference type="InterPro" id="IPR018093">
    <property type="entry name" value="BCCT_CS"/>
</dbReference>
<feature type="transmembrane region" description="Helical" evidence="8">
    <location>
        <begin position="85"/>
        <end position="104"/>
    </location>
</feature>
<feature type="transmembrane region" description="Helical" evidence="8">
    <location>
        <begin position="255"/>
        <end position="275"/>
    </location>
</feature>
<protein>
    <submittedName>
        <fullName evidence="9">Choline transporter</fullName>
    </submittedName>
</protein>
<evidence type="ECO:0000256" key="2">
    <source>
        <dbReference type="ARBA" id="ARBA00005658"/>
    </source>
</evidence>
<dbReference type="eggNOG" id="COG1292">
    <property type="taxonomic scope" value="Bacteria"/>
</dbReference>
<evidence type="ECO:0000313" key="10">
    <source>
        <dbReference type="Proteomes" id="UP000030528"/>
    </source>
</evidence>
<keyword evidence="4" id="KW-1003">Cell membrane</keyword>
<evidence type="ECO:0000256" key="5">
    <source>
        <dbReference type="ARBA" id="ARBA00022692"/>
    </source>
</evidence>
<feature type="transmembrane region" description="Helical" evidence="8">
    <location>
        <begin position="183"/>
        <end position="203"/>
    </location>
</feature>
<evidence type="ECO:0000256" key="8">
    <source>
        <dbReference type="SAM" id="Phobius"/>
    </source>
</evidence>
<dbReference type="Proteomes" id="UP000030528">
    <property type="component" value="Unassembled WGS sequence"/>
</dbReference>
<dbReference type="EMBL" id="AVPE01000001">
    <property type="protein sequence ID" value="KGX93914.1"/>
    <property type="molecule type" value="Genomic_DNA"/>
</dbReference>
<feature type="transmembrane region" description="Helical" evidence="8">
    <location>
        <begin position="341"/>
        <end position="359"/>
    </location>
</feature>
<proteinExistence type="inferred from homology"/>
<evidence type="ECO:0000256" key="3">
    <source>
        <dbReference type="ARBA" id="ARBA00022448"/>
    </source>
</evidence>
<feature type="transmembrane region" description="Helical" evidence="8">
    <location>
        <begin position="312"/>
        <end position="329"/>
    </location>
</feature>
<dbReference type="PANTHER" id="PTHR30047:SF7">
    <property type="entry name" value="HIGH-AFFINITY CHOLINE TRANSPORT PROTEIN"/>
    <property type="match status" value="1"/>
</dbReference>
<dbReference type="Pfam" id="PF02028">
    <property type="entry name" value="BCCT"/>
    <property type="match status" value="1"/>
</dbReference>
<keyword evidence="6 8" id="KW-1133">Transmembrane helix</keyword>
<dbReference type="GO" id="GO:0022857">
    <property type="term" value="F:transmembrane transporter activity"/>
    <property type="evidence" value="ECO:0007669"/>
    <property type="project" value="InterPro"/>
</dbReference>